<dbReference type="HOGENOM" id="CLU_000022_3_8_1"/>
<keyword evidence="1" id="KW-0472">Membrane</keyword>
<proteinExistence type="predicted"/>
<dbReference type="PROSITE" id="PS00455">
    <property type="entry name" value="AMP_BINDING"/>
    <property type="match status" value="1"/>
</dbReference>
<dbReference type="PANTHER" id="PTHR44378:SF1">
    <property type="entry name" value="ACYL-ACTIVATING ENZYME 18, PEROXISOMAL-RELATED"/>
    <property type="match status" value="1"/>
</dbReference>
<dbReference type="Proteomes" id="UP000265566">
    <property type="component" value="Chromosome 8"/>
</dbReference>
<dbReference type="Proteomes" id="UP000002051">
    <property type="component" value="Chromosome 8"/>
</dbReference>
<dbReference type="Gramene" id="rna49052">
    <property type="protein sequence ID" value="RHN42595.1"/>
    <property type="gene ID" value="gene49052"/>
</dbReference>
<evidence type="ECO:0000256" key="1">
    <source>
        <dbReference type="SAM" id="Phobius"/>
    </source>
</evidence>
<feature type="transmembrane region" description="Helical" evidence="1">
    <location>
        <begin position="248"/>
        <end position="269"/>
    </location>
</feature>
<dbReference type="InterPro" id="IPR042099">
    <property type="entry name" value="ANL_N_sf"/>
</dbReference>
<dbReference type="KEGG" id="mtr:11411261"/>
<gene>
    <name evidence="6" type="primary">11411261</name>
    <name evidence="4" type="ordered locus">MTR_8g085680</name>
    <name evidence="5" type="ORF">MtrunA17_Chr8g0378581</name>
</gene>
<dbReference type="Gene3D" id="3.40.50.12780">
    <property type="entry name" value="N-terminal domain of ligase-like"/>
    <property type="match status" value="1"/>
</dbReference>
<dbReference type="PANTHER" id="PTHR44378">
    <property type="entry name" value="ACYL-ACTIVATING ENZYME 17, PEROXISOMAL-RELATED"/>
    <property type="match status" value="1"/>
</dbReference>
<keyword evidence="1" id="KW-0812">Transmembrane</keyword>
<dbReference type="STRING" id="3880.G7LHZ3"/>
<keyword evidence="5" id="KW-0436">Ligase</keyword>
<sequence>MGKKSVMELGIDDFVKVGLSAAEANELKEVLLSLPLSSLSSADTWRHLVSRKVLKPSYPHPLHQLLYYTIYNDHHHSSSSPPLYWFPSLEQAIRTNLGRLMETHGSQLLGASSYKDPITSFPLFHKFSVQHPEVYWSLVLKELSISFVEPPNCILDTSSDQSKHGGTWLPGSVLNIADCCLQPSSHPNKQDDSIAIIWRDEGFDDSEVHRITLKQLREQVMLVANAIDANFSKGDAIAIDMQMTVNSVIIYLAIVLAGCVVVSIADSFAPKEIATRLRVSDAKGIFTQDFILRGGKKFPLYSRVVEAAACKVIVLPVIGNDIGVQLREQDLSWNSFLSSGKQNPRSHHYSPIYQSIDSVTNILFSSGTTGDPKAIPWTQLSPIRSAADGWALIDIQPGDVYCWPTNLGWVMGPTLLYSCFLSGATLALYHGSPLGHGFGKFVQDAGVTILGTVPSLVKTWKSTQCMEGLDWTKIKKFCSTGETSNVDDDLWLSSKSYYKPIIECCGGTELASCYIMGSLLQPQAFGAFSTASLTTGLVILDENGVPYPDDVPCVGEVGLFPVSMGATDRLLNADHEKIYFEGMPLYKGKVLRRHGDIIKRTVGGHLVVQGRADDTMNLGGIKTSSVEIERVCDRADECILETAAVSVSPANGGPEQLVIFVVLKKGYDSDAETLKKKFSKAIQTNLNPLFKISLVKIVPMFPRTASNKILRRVLRDQMKHELSVHSRL</sequence>
<feature type="domain" description="AMP-binding enzyme C-terminal" evidence="3">
    <location>
        <begin position="639"/>
        <end position="708"/>
    </location>
</feature>
<evidence type="ECO:0000313" key="6">
    <source>
        <dbReference type="EnsemblPlants" id="AET04187"/>
    </source>
</evidence>
<dbReference type="ExpressionAtlas" id="G7LHZ3">
    <property type="expression patterns" value="differential"/>
</dbReference>
<dbReference type="SUPFAM" id="SSF56801">
    <property type="entry name" value="Acetyl-CoA synthetase-like"/>
    <property type="match status" value="1"/>
</dbReference>
<evidence type="ECO:0000313" key="8">
    <source>
        <dbReference type="Proteomes" id="UP000265566"/>
    </source>
</evidence>
<protein>
    <submittedName>
        <fullName evidence="4">Acyl-activating enzyme 17, peroxisomal protein, putative</fullName>
    </submittedName>
    <submittedName>
        <fullName evidence="5">Putative acetate--CoA ligase</fullName>
        <ecNumber evidence="5">6.2.1.1</ecNumber>
    </submittedName>
</protein>
<evidence type="ECO:0000313" key="4">
    <source>
        <dbReference type="EMBL" id="AET04187.2"/>
    </source>
</evidence>
<dbReference type="eggNOG" id="KOG1175">
    <property type="taxonomic scope" value="Eukaryota"/>
</dbReference>
<keyword evidence="7" id="KW-1185">Reference proteome</keyword>
<dbReference type="InterPro" id="IPR020845">
    <property type="entry name" value="AMP-binding_CS"/>
</dbReference>
<dbReference type="InterPro" id="IPR025110">
    <property type="entry name" value="AMP-bd_C"/>
</dbReference>
<reference evidence="5" key="5">
    <citation type="journal article" date="2018" name="Nat. Plants">
        <title>Whole-genome landscape of Medicago truncatula symbiotic genes.</title>
        <authorList>
            <person name="Pecrix Y."/>
            <person name="Gamas P."/>
            <person name="Carrere S."/>
        </authorList>
    </citation>
    <scope>NUCLEOTIDE SEQUENCE</scope>
    <source>
        <tissue evidence="5">Leaves</tissue>
    </source>
</reference>
<accession>A0A0C3Y4J4</accession>
<dbReference type="EnsemblPlants" id="AET04187">
    <property type="protein sequence ID" value="AET04187"/>
    <property type="gene ID" value="MTR_8g085680"/>
</dbReference>
<reference evidence="6" key="3">
    <citation type="submission" date="2015-04" db="UniProtKB">
        <authorList>
            <consortium name="EnsemblPlants"/>
        </authorList>
    </citation>
    <scope>IDENTIFICATION</scope>
    <source>
        <strain evidence="6">cv. Jemalong A17</strain>
    </source>
</reference>
<keyword evidence="1" id="KW-1133">Transmembrane helix</keyword>
<dbReference type="Pfam" id="PF13193">
    <property type="entry name" value="AMP-binding_C"/>
    <property type="match status" value="1"/>
</dbReference>
<dbReference type="Gene3D" id="3.30.300.30">
    <property type="match status" value="1"/>
</dbReference>
<dbReference type="EMBL" id="CM001224">
    <property type="protein sequence ID" value="AET04187.2"/>
    <property type="molecule type" value="Genomic_DNA"/>
</dbReference>
<dbReference type="InterPro" id="IPR000873">
    <property type="entry name" value="AMP-dep_synth/lig_dom"/>
</dbReference>
<reference evidence="4 7" key="1">
    <citation type="journal article" date="2011" name="Nature">
        <title>The Medicago genome provides insight into the evolution of rhizobial symbioses.</title>
        <authorList>
            <person name="Young N.D."/>
            <person name="Debelle F."/>
            <person name="Oldroyd G.E."/>
            <person name="Geurts R."/>
            <person name="Cannon S.B."/>
            <person name="Udvardi M.K."/>
            <person name="Benedito V.A."/>
            <person name="Mayer K.F."/>
            <person name="Gouzy J."/>
            <person name="Schoof H."/>
            <person name="Van de Peer Y."/>
            <person name="Proost S."/>
            <person name="Cook D.R."/>
            <person name="Meyers B.C."/>
            <person name="Spannagl M."/>
            <person name="Cheung F."/>
            <person name="De Mita S."/>
            <person name="Krishnakumar V."/>
            <person name="Gundlach H."/>
            <person name="Zhou S."/>
            <person name="Mudge J."/>
            <person name="Bharti A.K."/>
            <person name="Murray J.D."/>
            <person name="Naoumkina M.A."/>
            <person name="Rosen B."/>
            <person name="Silverstein K.A."/>
            <person name="Tang H."/>
            <person name="Rombauts S."/>
            <person name="Zhao P.X."/>
            <person name="Zhou P."/>
            <person name="Barbe V."/>
            <person name="Bardou P."/>
            <person name="Bechner M."/>
            <person name="Bellec A."/>
            <person name="Berger A."/>
            <person name="Berges H."/>
            <person name="Bidwell S."/>
            <person name="Bisseling T."/>
            <person name="Choisne N."/>
            <person name="Couloux A."/>
            <person name="Denny R."/>
            <person name="Deshpande S."/>
            <person name="Dai X."/>
            <person name="Doyle J.J."/>
            <person name="Dudez A.M."/>
            <person name="Farmer A.D."/>
            <person name="Fouteau S."/>
            <person name="Franken C."/>
            <person name="Gibelin C."/>
            <person name="Gish J."/>
            <person name="Goldstein S."/>
            <person name="Gonzalez A.J."/>
            <person name="Green P.J."/>
            <person name="Hallab A."/>
            <person name="Hartog M."/>
            <person name="Hua A."/>
            <person name="Humphray S.J."/>
            <person name="Jeong D.H."/>
            <person name="Jing Y."/>
            <person name="Jocker A."/>
            <person name="Kenton S.M."/>
            <person name="Kim D.J."/>
            <person name="Klee K."/>
            <person name="Lai H."/>
            <person name="Lang C."/>
            <person name="Lin S."/>
            <person name="Macmil S.L."/>
            <person name="Magdelenat G."/>
            <person name="Matthews L."/>
            <person name="McCorrison J."/>
            <person name="Monaghan E.L."/>
            <person name="Mun J.H."/>
            <person name="Najar F.Z."/>
            <person name="Nicholson C."/>
            <person name="Noirot C."/>
            <person name="O'Bleness M."/>
            <person name="Paule C.R."/>
            <person name="Poulain J."/>
            <person name="Prion F."/>
            <person name="Qin B."/>
            <person name="Qu C."/>
            <person name="Retzel E.F."/>
            <person name="Riddle C."/>
            <person name="Sallet E."/>
            <person name="Samain S."/>
            <person name="Samson N."/>
            <person name="Sanders I."/>
            <person name="Saurat O."/>
            <person name="Scarpelli C."/>
            <person name="Schiex T."/>
            <person name="Segurens B."/>
            <person name="Severin A.J."/>
            <person name="Sherrier D.J."/>
            <person name="Shi R."/>
            <person name="Sims S."/>
            <person name="Singer S.R."/>
            <person name="Sinharoy S."/>
            <person name="Sterck L."/>
            <person name="Viollet A."/>
            <person name="Wang B.B."/>
            <person name="Wang K."/>
            <person name="Wang M."/>
            <person name="Wang X."/>
            <person name="Warfsmann J."/>
            <person name="Weissenbach J."/>
            <person name="White D.D."/>
            <person name="White J.D."/>
            <person name="Wiley G.B."/>
            <person name="Wincker P."/>
            <person name="Xing Y."/>
            <person name="Yang L."/>
            <person name="Yao Z."/>
            <person name="Ying F."/>
            <person name="Zhai J."/>
            <person name="Zhou L."/>
            <person name="Zuber A."/>
            <person name="Denarie J."/>
            <person name="Dixon R.A."/>
            <person name="May G.D."/>
            <person name="Schwartz D.C."/>
            <person name="Rogers J."/>
            <person name="Quetier F."/>
            <person name="Town C.D."/>
            <person name="Roe B.A."/>
        </authorList>
    </citation>
    <scope>NUCLEOTIDE SEQUENCE [LARGE SCALE GENOMIC DNA]</scope>
    <source>
        <strain evidence="4">A17</strain>
        <strain evidence="6 7">cv. Jemalong A17</strain>
    </source>
</reference>
<name>G7LHZ3_MEDTR</name>
<dbReference type="InterPro" id="IPR045851">
    <property type="entry name" value="AMP-bd_C_sf"/>
</dbReference>
<dbReference type="Pfam" id="PF00501">
    <property type="entry name" value="AMP-binding"/>
    <property type="match status" value="1"/>
</dbReference>
<organism evidence="4 7">
    <name type="scientific">Medicago truncatula</name>
    <name type="common">Barrel medic</name>
    <name type="synonym">Medicago tribuloides</name>
    <dbReference type="NCBI Taxonomy" id="3880"/>
    <lineage>
        <taxon>Eukaryota</taxon>
        <taxon>Viridiplantae</taxon>
        <taxon>Streptophyta</taxon>
        <taxon>Embryophyta</taxon>
        <taxon>Tracheophyta</taxon>
        <taxon>Spermatophyta</taxon>
        <taxon>Magnoliopsida</taxon>
        <taxon>eudicotyledons</taxon>
        <taxon>Gunneridae</taxon>
        <taxon>Pentapetalae</taxon>
        <taxon>rosids</taxon>
        <taxon>fabids</taxon>
        <taxon>Fabales</taxon>
        <taxon>Fabaceae</taxon>
        <taxon>Papilionoideae</taxon>
        <taxon>50 kb inversion clade</taxon>
        <taxon>NPAAA clade</taxon>
        <taxon>Hologalegina</taxon>
        <taxon>IRL clade</taxon>
        <taxon>Trifolieae</taxon>
        <taxon>Medicago</taxon>
    </lineage>
</organism>
<dbReference type="EMBL" id="PSQE01000008">
    <property type="protein sequence ID" value="RHN42595.1"/>
    <property type="molecule type" value="Genomic_DNA"/>
</dbReference>
<dbReference type="EC" id="6.2.1.1" evidence="5"/>
<evidence type="ECO:0000313" key="7">
    <source>
        <dbReference type="Proteomes" id="UP000002051"/>
    </source>
</evidence>
<feature type="domain" description="AMP-dependent synthetase/ligase" evidence="2">
    <location>
        <begin position="188"/>
        <end position="557"/>
    </location>
</feature>
<evidence type="ECO:0000259" key="2">
    <source>
        <dbReference type="Pfam" id="PF00501"/>
    </source>
</evidence>
<dbReference type="PaxDb" id="3880-AET04187"/>
<evidence type="ECO:0000313" key="5">
    <source>
        <dbReference type="EMBL" id="RHN42595.1"/>
    </source>
</evidence>
<dbReference type="OrthoDB" id="10253115at2759"/>
<dbReference type="AlphaFoldDB" id="G7LHZ3"/>
<evidence type="ECO:0000259" key="3">
    <source>
        <dbReference type="Pfam" id="PF13193"/>
    </source>
</evidence>
<dbReference type="GO" id="GO:0003987">
    <property type="term" value="F:acetate-CoA ligase activity"/>
    <property type="evidence" value="ECO:0007669"/>
    <property type="project" value="UniProtKB-EC"/>
</dbReference>
<accession>G7LHZ3</accession>
<reference evidence="4 7" key="2">
    <citation type="journal article" date="2014" name="BMC Genomics">
        <title>An improved genome release (version Mt4.0) for the model legume Medicago truncatula.</title>
        <authorList>
            <person name="Tang H."/>
            <person name="Krishnakumar V."/>
            <person name="Bidwell S."/>
            <person name="Rosen B."/>
            <person name="Chan A."/>
            <person name="Zhou S."/>
            <person name="Gentzbittel L."/>
            <person name="Childs K.L."/>
            <person name="Yandell M."/>
            <person name="Gundlach H."/>
            <person name="Mayer K.F."/>
            <person name="Schwartz D.C."/>
            <person name="Town C.D."/>
        </authorList>
    </citation>
    <scope>GENOME REANNOTATION</scope>
    <source>
        <strain evidence="6 7">cv. Jemalong A17</strain>
    </source>
</reference>
<reference evidence="8" key="4">
    <citation type="journal article" date="2018" name="Nat. Plants">
        <title>Whole-genome landscape of Medicago truncatula symbiotic genes.</title>
        <authorList>
            <person name="Pecrix Y."/>
            <person name="Staton S.E."/>
            <person name="Sallet E."/>
            <person name="Lelandais-Briere C."/>
            <person name="Moreau S."/>
            <person name="Carrere S."/>
            <person name="Blein T."/>
            <person name="Jardinaud M.F."/>
            <person name="Latrasse D."/>
            <person name="Zouine M."/>
            <person name="Zahm M."/>
            <person name="Kreplak J."/>
            <person name="Mayjonade B."/>
            <person name="Satge C."/>
            <person name="Perez M."/>
            <person name="Cauet S."/>
            <person name="Marande W."/>
            <person name="Chantry-Darmon C."/>
            <person name="Lopez-Roques C."/>
            <person name="Bouchez O."/>
            <person name="Berard A."/>
            <person name="Debelle F."/>
            <person name="Munos S."/>
            <person name="Bendahmane A."/>
            <person name="Berges H."/>
            <person name="Niebel A."/>
            <person name="Buitink J."/>
            <person name="Frugier F."/>
            <person name="Benhamed M."/>
            <person name="Crespi M."/>
            <person name="Gouzy J."/>
            <person name="Gamas P."/>
        </authorList>
    </citation>
    <scope>NUCLEOTIDE SEQUENCE [LARGE SCALE GENOMIC DNA]</scope>
    <source>
        <strain evidence="8">cv. Jemalong A17</strain>
    </source>
</reference>